<keyword evidence="1" id="KW-0812">Transmembrane</keyword>
<dbReference type="EMBL" id="JAKELL010000218">
    <property type="protein sequence ID" value="KAH8978551.1"/>
    <property type="molecule type" value="Genomic_DNA"/>
</dbReference>
<evidence type="ECO:0000256" key="1">
    <source>
        <dbReference type="SAM" id="Phobius"/>
    </source>
</evidence>
<dbReference type="AlphaFoldDB" id="A0AAD4L3C0"/>
<sequence>MSCVWMPLAPAQASLGLNSLWLVLLPLAGQLLVLAALLVVNPDPDATGVVGSGKRKAEQGRSGRPMFLSGYHIRYRYRGYSHPTYLISRLDDTERCSVTPPPPSPSGDHHASPLLPSLRSCSGVSCVWMPLAPAQASLGLNSLWLVLLPLAGQLLVLASLLVVNPDPDATGVVGSGKRKAEQGRSGRPMFLSGYYIRCRYRGYSRRRLLRTIMPTVVAVG</sequence>
<evidence type="ECO:0000313" key="2">
    <source>
        <dbReference type="EMBL" id="KAH8978551.1"/>
    </source>
</evidence>
<evidence type="ECO:0000313" key="3">
    <source>
        <dbReference type="Proteomes" id="UP001201163"/>
    </source>
</evidence>
<gene>
    <name evidence="2" type="ORF">EDB92DRAFT_555527</name>
</gene>
<proteinExistence type="predicted"/>
<feature type="transmembrane region" description="Helical" evidence="1">
    <location>
        <begin position="20"/>
        <end position="40"/>
    </location>
</feature>
<reference evidence="2" key="1">
    <citation type="submission" date="2022-01" db="EMBL/GenBank/DDBJ databases">
        <title>Comparative genomics reveals a dynamic genome evolution in the ectomycorrhizal milk-cap (Lactarius) mushrooms.</title>
        <authorList>
            <consortium name="DOE Joint Genome Institute"/>
            <person name="Lebreton A."/>
            <person name="Tang N."/>
            <person name="Kuo A."/>
            <person name="LaButti K."/>
            <person name="Drula E."/>
            <person name="Barry K."/>
            <person name="Clum A."/>
            <person name="Lipzen A."/>
            <person name="Mousain D."/>
            <person name="Ng V."/>
            <person name="Wang R."/>
            <person name="Wang X."/>
            <person name="Dai Y."/>
            <person name="Henrissat B."/>
            <person name="Grigoriev I.V."/>
            <person name="Guerin-Laguette A."/>
            <person name="Yu F."/>
            <person name="Martin F.M."/>
        </authorList>
    </citation>
    <scope>NUCLEOTIDE SEQUENCE</scope>
    <source>
        <strain evidence="2">QP</strain>
    </source>
</reference>
<keyword evidence="3" id="KW-1185">Reference proteome</keyword>
<name>A0AAD4L3C0_9AGAM</name>
<keyword evidence="1" id="KW-1133">Transmembrane helix</keyword>
<protein>
    <submittedName>
        <fullName evidence="2">Uncharacterized protein</fullName>
    </submittedName>
</protein>
<organism evidence="2 3">
    <name type="scientific">Lactarius akahatsu</name>
    <dbReference type="NCBI Taxonomy" id="416441"/>
    <lineage>
        <taxon>Eukaryota</taxon>
        <taxon>Fungi</taxon>
        <taxon>Dikarya</taxon>
        <taxon>Basidiomycota</taxon>
        <taxon>Agaricomycotina</taxon>
        <taxon>Agaricomycetes</taxon>
        <taxon>Russulales</taxon>
        <taxon>Russulaceae</taxon>
        <taxon>Lactarius</taxon>
    </lineage>
</organism>
<comment type="caution">
    <text evidence="2">The sequence shown here is derived from an EMBL/GenBank/DDBJ whole genome shotgun (WGS) entry which is preliminary data.</text>
</comment>
<keyword evidence="1" id="KW-0472">Membrane</keyword>
<dbReference type="Proteomes" id="UP001201163">
    <property type="component" value="Unassembled WGS sequence"/>
</dbReference>
<accession>A0AAD4L3C0</accession>